<feature type="transmembrane region" description="Helical" evidence="1">
    <location>
        <begin position="383"/>
        <end position="401"/>
    </location>
</feature>
<feature type="transmembrane region" description="Helical" evidence="1">
    <location>
        <begin position="12"/>
        <end position="37"/>
    </location>
</feature>
<feature type="transmembrane region" description="Helical" evidence="1">
    <location>
        <begin position="241"/>
        <end position="261"/>
    </location>
</feature>
<feature type="transmembrane region" description="Helical" evidence="1">
    <location>
        <begin position="115"/>
        <end position="137"/>
    </location>
</feature>
<dbReference type="Proteomes" id="UP001214131">
    <property type="component" value="Chromosome"/>
</dbReference>
<evidence type="ECO:0000259" key="2">
    <source>
        <dbReference type="Pfam" id="PF00884"/>
    </source>
</evidence>
<accession>A0ABD7X5N6</accession>
<dbReference type="Pfam" id="PF00884">
    <property type="entry name" value="Sulfatase"/>
    <property type="match status" value="1"/>
</dbReference>
<feature type="transmembrane region" description="Helical" evidence="1">
    <location>
        <begin position="43"/>
        <end position="64"/>
    </location>
</feature>
<keyword evidence="1" id="KW-1133">Transmembrane helix</keyword>
<organism evidence="3 4">
    <name type="scientific">Pediococcus pentosaceus</name>
    <dbReference type="NCBI Taxonomy" id="1255"/>
    <lineage>
        <taxon>Bacteria</taxon>
        <taxon>Bacillati</taxon>
        <taxon>Bacillota</taxon>
        <taxon>Bacilli</taxon>
        <taxon>Lactobacillales</taxon>
        <taxon>Lactobacillaceae</taxon>
        <taxon>Pediococcus</taxon>
    </lineage>
</organism>
<reference evidence="3 4" key="1">
    <citation type="submission" date="2023-02" db="EMBL/GenBank/DDBJ databases">
        <title>Comparative genomics and fermentation flavor characterization of five lactic acid bacteria reveal flavor biosynthesis metabolic pathways in fermented muskmelon puree.</title>
        <authorList>
            <person name="Yuan L."/>
            <person name="Li M."/>
            <person name="Xu X."/>
            <person name="Lao F."/>
            <person name="Wu J."/>
        </authorList>
    </citation>
    <scope>NUCLEOTIDE SEQUENCE [LARGE SCALE GENOMIC DNA]</scope>
    <source>
        <strain evidence="3 4">Ca-4</strain>
    </source>
</reference>
<feature type="transmembrane region" description="Helical" evidence="1">
    <location>
        <begin position="84"/>
        <end position="103"/>
    </location>
</feature>
<dbReference type="InterPro" id="IPR017850">
    <property type="entry name" value="Alkaline_phosphatase_core_sf"/>
</dbReference>
<keyword evidence="1" id="KW-0812">Transmembrane</keyword>
<dbReference type="EMBL" id="CP118739">
    <property type="protein sequence ID" value="WEA56704.1"/>
    <property type="molecule type" value="Genomic_DNA"/>
</dbReference>
<evidence type="ECO:0000256" key="1">
    <source>
        <dbReference type="SAM" id="Phobius"/>
    </source>
</evidence>
<dbReference type="CDD" id="cd16015">
    <property type="entry name" value="LTA_synthase"/>
    <property type="match status" value="1"/>
</dbReference>
<feature type="domain" description="Sulfatase N-terminal" evidence="2">
    <location>
        <begin position="601"/>
        <end position="900"/>
    </location>
</feature>
<feature type="transmembrane region" description="Helical" evidence="1">
    <location>
        <begin position="346"/>
        <end position="363"/>
    </location>
</feature>
<feature type="transmembrane region" description="Helical" evidence="1">
    <location>
        <begin position="149"/>
        <end position="167"/>
    </location>
</feature>
<feature type="transmembrane region" description="Helical" evidence="1">
    <location>
        <begin position="273"/>
        <end position="294"/>
    </location>
</feature>
<evidence type="ECO:0000313" key="4">
    <source>
        <dbReference type="Proteomes" id="UP001214131"/>
    </source>
</evidence>
<gene>
    <name evidence="3" type="ORF">PWB86_05745</name>
</gene>
<protein>
    <submittedName>
        <fullName evidence="3">Sulfatase-like hydrolase/transferase</fullName>
    </submittedName>
</protein>
<feature type="transmembrane region" description="Helical" evidence="1">
    <location>
        <begin position="202"/>
        <end position="221"/>
    </location>
</feature>
<sequence length="974" mass="110505">MVNLKKHWKKSLLTFILVELIMLGSVTAFSGGAWHFNIIGKRAFIFEILSSLKPIMENLVLLILAQKIIRGVERKQISRVWFQILFYSLSVSMFSWGIFAVKFSTFNFFRSLFPIVFQTNTVATTAIVMLLTGLLLQSTGKQTWFNKKIIYSALIVLSIIPTVLWTLKLSGRTNFSFGTILWGVFLLLLVKNSTKFTIKRSWSILTFIVSSLLGLLLLGILNRFDNYFSIFDLANVAVNHLSFLTTNTISFLIALSIFMLLKNLFNEISWESLFGATLLSSHFLFALPFWRNIWRTTFWVEQTSSRFLLSLLVSTIITSLFILLLELVRTKFVEQISSSQPKKSTTFLIVAILALFANFILIISNSSFNVQLAFSTIKSPQLMLLNAILIFALMLIIFAIFNRVLIASIISLSITIAFTFANYQKILSRNEPIIPVDITSNLQNISAVLKLVNIWLVGILFAVLVVLIILSIFIEHQMKFGFIFGWVERFLILFVNLIFIGIFLIKLPLVPSSSVTWKSEDYTLFNKIMVNQLKYSYHPGSIITDFKLNGSAVALTTRIRVPIMDKPSGYSKKAIAKLSGKLEKQALLINKTRNNNIKDDTVIYVLSESFSNPQRVPGVSMQDPIPNTNKLKQKTTSGLMDSYGYGGGTADIEYEALTGLSLNNFAPSLSTPYVELMPKINYQPSVLDLFKTKNAIHPFHPRFYNRVNAFKQLGFDKFYNTSAPNKIKYTKAIGGVNSVNNGINQNSKYISDESAYKEVKRVMNMNKGGQFIQLSTMQNHMPYVAGQYGKGNPFAITGGLSDASLSRLKTYSYEINQTDKALKNLISMADNSKKDVTIVFYGDHLPGLYEWAQNNDQKMSQYDSTLHQTDYFIYSNHSNKKVQKSVAAPYMFTPMMLEQTNSKVSPYYALLTQCMKELPAGERNKYMLANGTEISEKNLTNKQKKLLHEYRLIQYDITAGKHYLKKGSNFFTVK</sequence>
<keyword evidence="1" id="KW-0472">Membrane</keyword>
<feature type="transmembrane region" description="Helical" evidence="1">
    <location>
        <begin position="486"/>
        <end position="505"/>
    </location>
</feature>
<feature type="transmembrane region" description="Helical" evidence="1">
    <location>
        <begin position="454"/>
        <end position="474"/>
    </location>
</feature>
<feature type="transmembrane region" description="Helical" evidence="1">
    <location>
        <begin position="406"/>
        <end position="423"/>
    </location>
</feature>
<dbReference type="RefSeq" id="WP_115155040.1">
    <property type="nucleotide sequence ID" value="NZ_CAKMAM010000002.1"/>
</dbReference>
<dbReference type="Gene3D" id="3.40.720.10">
    <property type="entry name" value="Alkaline Phosphatase, subunit A"/>
    <property type="match status" value="1"/>
</dbReference>
<evidence type="ECO:0000313" key="3">
    <source>
        <dbReference type="EMBL" id="WEA56704.1"/>
    </source>
</evidence>
<feature type="transmembrane region" description="Helical" evidence="1">
    <location>
        <begin position="173"/>
        <end position="190"/>
    </location>
</feature>
<name>A0ABD7X5N6_PEDPE</name>
<dbReference type="InterPro" id="IPR000917">
    <property type="entry name" value="Sulfatase_N"/>
</dbReference>
<dbReference type="AlphaFoldDB" id="A0ABD7X5N6"/>
<dbReference type="SUPFAM" id="SSF53649">
    <property type="entry name" value="Alkaline phosphatase-like"/>
    <property type="match status" value="1"/>
</dbReference>
<proteinExistence type="predicted"/>
<feature type="transmembrane region" description="Helical" evidence="1">
    <location>
        <begin position="306"/>
        <end position="325"/>
    </location>
</feature>